<dbReference type="AlphaFoldDB" id="A0A2M7WRN6"/>
<dbReference type="GO" id="GO:0006412">
    <property type="term" value="P:translation"/>
    <property type="evidence" value="ECO:0007669"/>
    <property type="project" value="InterPro"/>
</dbReference>
<dbReference type="GO" id="GO:0003735">
    <property type="term" value="F:structural constituent of ribosome"/>
    <property type="evidence" value="ECO:0007669"/>
    <property type="project" value="InterPro"/>
</dbReference>
<dbReference type="InterPro" id="IPR036935">
    <property type="entry name" value="Ribosomal_bL9_N_sf"/>
</dbReference>
<organism evidence="6 7">
    <name type="scientific">Candidatus Zambryskibacteria bacterium CG_4_9_14_3_um_filter_42_15</name>
    <dbReference type="NCBI Taxonomy" id="1975112"/>
    <lineage>
        <taxon>Bacteria</taxon>
        <taxon>Candidatus Zambryskiibacteriota</taxon>
    </lineage>
</organism>
<evidence type="ECO:0000259" key="5">
    <source>
        <dbReference type="Pfam" id="PF01281"/>
    </source>
</evidence>
<dbReference type="PANTHER" id="PTHR21368">
    <property type="entry name" value="50S RIBOSOMAL PROTEIN L9"/>
    <property type="match status" value="1"/>
</dbReference>
<keyword evidence="2 6" id="KW-0689">Ribosomal protein</keyword>
<accession>A0A2M7WRN6</accession>
<comment type="similarity">
    <text evidence="1">Belongs to the bacterial ribosomal protein bL9 family.</text>
</comment>
<feature type="domain" description="Ribosomal protein L9" evidence="5">
    <location>
        <begin position="1"/>
        <end position="41"/>
    </location>
</feature>
<dbReference type="GO" id="GO:1990904">
    <property type="term" value="C:ribonucleoprotein complex"/>
    <property type="evidence" value="ECO:0007669"/>
    <property type="project" value="UniProtKB-KW"/>
</dbReference>
<dbReference type="InterPro" id="IPR000244">
    <property type="entry name" value="Ribosomal_bL9"/>
</dbReference>
<evidence type="ECO:0000256" key="1">
    <source>
        <dbReference type="ARBA" id="ARBA00010605"/>
    </source>
</evidence>
<dbReference type="SUPFAM" id="SSF55658">
    <property type="entry name" value="L9 N-domain-like"/>
    <property type="match status" value="1"/>
</dbReference>
<dbReference type="InterPro" id="IPR009027">
    <property type="entry name" value="Ribosomal_bL9/RNase_H1_N"/>
</dbReference>
<evidence type="ECO:0000256" key="2">
    <source>
        <dbReference type="ARBA" id="ARBA00022980"/>
    </source>
</evidence>
<gene>
    <name evidence="6" type="primary">rplI</name>
    <name evidence="6" type="ORF">CO185_02135</name>
</gene>
<dbReference type="InterPro" id="IPR020594">
    <property type="entry name" value="Ribosomal_bL9_bac/chp"/>
</dbReference>
<evidence type="ECO:0000256" key="3">
    <source>
        <dbReference type="ARBA" id="ARBA00023274"/>
    </source>
</evidence>
<evidence type="ECO:0000313" key="6">
    <source>
        <dbReference type="EMBL" id="PJA32671.1"/>
    </source>
</evidence>
<dbReference type="Gene3D" id="3.40.5.10">
    <property type="entry name" value="Ribosomal protein L9, N-terminal domain"/>
    <property type="match status" value="1"/>
</dbReference>
<dbReference type="NCBIfam" id="TIGR00158">
    <property type="entry name" value="L9"/>
    <property type="match status" value="1"/>
</dbReference>
<dbReference type="InterPro" id="IPR020070">
    <property type="entry name" value="Ribosomal_bL9_N"/>
</dbReference>
<evidence type="ECO:0000256" key="4">
    <source>
        <dbReference type="ARBA" id="ARBA00035292"/>
    </source>
</evidence>
<protein>
    <recommendedName>
        <fullName evidence="4">Large ribosomal subunit protein bL9</fullName>
    </recommendedName>
</protein>
<name>A0A2M7WRN6_9BACT</name>
<comment type="caution">
    <text evidence="6">The sequence shown here is derived from an EMBL/GenBank/DDBJ whole genome shotgun (WGS) entry which is preliminary data.</text>
</comment>
<reference evidence="7" key="1">
    <citation type="submission" date="2017-09" db="EMBL/GenBank/DDBJ databases">
        <title>Depth-based differentiation of microbial function through sediment-hosted aquifers and enrichment of novel symbionts in the deep terrestrial subsurface.</title>
        <authorList>
            <person name="Probst A.J."/>
            <person name="Ladd B."/>
            <person name="Jarett J.K."/>
            <person name="Geller-Mcgrath D.E."/>
            <person name="Sieber C.M.K."/>
            <person name="Emerson J.B."/>
            <person name="Anantharaman K."/>
            <person name="Thomas B.C."/>
            <person name="Malmstrom R."/>
            <person name="Stieglmeier M."/>
            <person name="Klingl A."/>
            <person name="Woyke T."/>
            <person name="Ryan C.M."/>
            <person name="Banfield J.F."/>
        </authorList>
    </citation>
    <scope>NUCLEOTIDE SEQUENCE [LARGE SCALE GENOMIC DNA]</scope>
</reference>
<evidence type="ECO:0000313" key="7">
    <source>
        <dbReference type="Proteomes" id="UP000230758"/>
    </source>
</evidence>
<sequence>MKVILLKDVKGVGKRFEEKKVSDGYASNFLIPRDLAIMADTAGVTKVKQLKEQEGVKRVVEEQKINEKESKRLEKHLELEKFRREQHS</sequence>
<dbReference type="EMBL" id="PFXF01000024">
    <property type="protein sequence ID" value="PJA32671.1"/>
    <property type="molecule type" value="Genomic_DNA"/>
</dbReference>
<dbReference type="Pfam" id="PF01281">
    <property type="entry name" value="Ribosomal_L9_N"/>
    <property type="match status" value="1"/>
</dbReference>
<dbReference type="Proteomes" id="UP000230758">
    <property type="component" value="Unassembled WGS sequence"/>
</dbReference>
<proteinExistence type="inferred from homology"/>
<keyword evidence="3" id="KW-0687">Ribonucleoprotein</keyword>
<dbReference type="GO" id="GO:0005840">
    <property type="term" value="C:ribosome"/>
    <property type="evidence" value="ECO:0007669"/>
    <property type="project" value="UniProtKB-KW"/>
</dbReference>